<sequence>LTLLDLNRVLYRNSNEEQADGLGIDVYEIPGY</sequence>
<reference evidence="2" key="1">
    <citation type="submission" date="2021-02" db="EMBL/GenBank/DDBJ databases">
        <authorList>
            <person name="Nowell W R."/>
        </authorList>
    </citation>
    <scope>NUCLEOTIDE SEQUENCE</scope>
</reference>
<evidence type="ECO:0000313" key="4">
    <source>
        <dbReference type="Proteomes" id="UP000663829"/>
    </source>
</evidence>
<accession>A0A816HUZ2</accession>
<name>A0A816HUZ2_9BILA</name>
<dbReference type="Pfam" id="PF14702">
    <property type="entry name" value="hGDE_central"/>
    <property type="match status" value="1"/>
</dbReference>
<evidence type="ECO:0000259" key="1">
    <source>
        <dbReference type="Pfam" id="PF14702"/>
    </source>
</evidence>
<evidence type="ECO:0000313" key="2">
    <source>
        <dbReference type="EMBL" id="CAF1690274.1"/>
    </source>
</evidence>
<protein>
    <recommendedName>
        <fullName evidence="1">Glycogen debranching enzyme central domain-containing protein</fullName>
    </recommendedName>
</protein>
<feature type="non-terminal residue" evidence="2">
    <location>
        <position position="32"/>
    </location>
</feature>
<dbReference type="AlphaFoldDB" id="A0A816HUZ2"/>
<dbReference type="EMBL" id="CAJOBC010034135">
    <property type="protein sequence ID" value="CAF4105105.1"/>
    <property type="molecule type" value="Genomic_DNA"/>
</dbReference>
<dbReference type="Proteomes" id="UP000663829">
    <property type="component" value="Unassembled WGS sequence"/>
</dbReference>
<evidence type="ECO:0000313" key="3">
    <source>
        <dbReference type="EMBL" id="CAF4105105.1"/>
    </source>
</evidence>
<dbReference type="OrthoDB" id="10248904at2759"/>
<feature type="non-terminal residue" evidence="2">
    <location>
        <position position="1"/>
    </location>
</feature>
<proteinExistence type="predicted"/>
<gene>
    <name evidence="2" type="ORF">GPM918_LOCUS46853</name>
    <name evidence="3" type="ORF">SRO942_LOCUS28654</name>
</gene>
<feature type="domain" description="Glycogen debranching enzyme central" evidence="1">
    <location>
        <begin position="1"/>
        <end position="32"/>
    </location>
</feature>
<dbReference type="EMBL" id="CAJNOQ010077513">
    <property type="protein sequence ID" value="CAF1690274.1"/>
    <property type="molecule type" value="Genomic_DNA"/>
</dbReference>
<organism evidence="2 4">
    <name type="scientific">Didymodactylos carnosus</name>
    <dbReference type="NCBI Taxonomy" id="1234261"/>
    <lineage>
        <taxon>Eukaryota</taxon>
        <taxon>Metazoa</taxon>
        <taxon>Spiralia</taxon>
        <taxon>Gnathifera</taxon>
        <taxon>Rotifera</taxon>
        <taxon>Eurotatoria</taxon>
        <taxon>Bdelloidea</taxon>
        <taxon>Philodinida</taxon>
        <taxon>Philodinidae</taxon>
        <taxon>Didymodactylos</taxon>
    </lineage>
</organism>
<keyword evidence="4" id="KW-1185">Reference proteome</keyword>
<dbReference type="Proteomes" id="UP000681722">
    <property type="component" value="Unassembled WGS sequence"/>
</dbReference>
<dbReference type="InterPro" id="IPR032788">
    <property type="entry name" value="AGL_central"/>
</dbReference>
<comment type="caution">
    <text evidence="2">The sequence shown here is derived from an EMBL/GenBank/DDBJ whole genome shotgun (WGS) entry which is preliminary data.</text>
</comment>